<accession>A0A8J3Q7G8</accession>
<feature type="signal peptide" evidence="1">
    <location>
        <begin position="1"/>
        <end position="24"/>
    </location>
</feature>
<evidence type="ECO:0000313" key="2">
    <source>
        <dbReference type="EMBL" id="GIH05399.1"/>
    </source>
</evidence>
<organism evidence="2 3">
    <name type="scientific">Rhizocola hellebori</name>
    <dbReference type="NCBI Taxonomy" id="1392758"/>
    <lineage>
        <taxon>Bacteria</taxon>
        <taxon>Bacillati</taxon>
        <taxon>Actinomycetota</taxon>
        <taxon>Actinomycetes</taxon>
        <taxon>Micromonosporales</taxon>
        <taxon>Micromonosporaceae</taxon>
        <taxon>Rhizocola</taxon>
    </lineage>
</organism>
<name>A0A8J3Q7G8_9ACTN</name>
<keyword evidence="1" id="KW-0732">Signal</keyword>
<proteinExistence type="predicted"/>
<dbReference type="EMBL" id="BONY01000018">
    <property type="protein sequence ID" value="GIH05399.1"/>
    <property type="molecule type" value="Genomic_DNA"/>
</dbReference>
<dbReference type="Proteomes" id="UP000612899">
    <property type="component" value="Unassembled WGS sequence"/>
</dbReference>
<keyword evidence="3" id="KW-1185">Reference proteome</keyword>
<feature type="chain" id="PRO_5035234765" evidence="1">
    <location>
        <begin position="25"/>
        <end position="121"/>
    </location>
</feature>
<reference evidence="2" key="1">
    <citation type="submission" date="2021-01" db="EMBL/GenBank/DDBJ databases">
        <title>Whole genome shotgun sequence of Rhizocola hellebori NBRC 109834.</title>
        <authorList>
            <person name="Komaki H."/>
            <person name="Tamura T."/>
        </authorList>
    </citation>
    <scope>NUCLEOTIDE SEQUENCE</scope>
    <source>
        <strain evidence="2">NBRC 109834</strain>
    </source>
</reference>
<protein>
    <submittedName>
        <fullName evidence="2">Uncharacterized protein</fullName>
    </submittedName>
</protein>
<dbReference type="AlphaFoldDB" id="A0A8J3Q7G8"/>
<evidence type="ECO:0000256" key="1">
    <source>
        <dbReference type="SAM" id="SignalP"/>
    </source>
</evidence>
<sequence>MATWATSLVTFGVVLVGVQTPAHAGGTCDFWVDFDRNITGAHFYGSACLDSWTGETVLVGGTIKDTKADGKCARYQVSWVTSNYTRLRTDTVSVCGNGNTNYFESWNTLDAWGFLDGISLY</sequence>
<gene>
    <name evidence="2" type="ORF">Rhe02_34660</name>
</gene>
<comment type="caution">
    <text evidence="2">The sequence shown here is derived from an EMBL/GenBank/DDBJ whole genome shotgun (WGS) entry which is preliminary data.</text>
</comment>
<evidence type="ECO:0000313" key="3">
    <source>
        <dbReference type="Proteomes" id="UP000612899"/>
    </source>
</evidence>